<protein>
    <submittedName>
        <fullName evidence="2">Uncharacterized protein</fullName>
    </submittedName>
</protein>
<dbReference type="EMBL" id="LHPM01000019">
    <property type="protein sequence ID" value="OAL61971.1"/>
    <property type="molecule type" value="Genomic_DNA"/>
</dbReference>
<evidence type="ECO:0000313" key="2">
    <source>
        <dbReference type="EMBL" id="OAL61971.1"/>
    </source>
</evidence>
<proteinExistence type="predicted"/>
<reference evidence="2 3" key="1">
    <citation type="submission" date="2016-05" db="EMBL/GenBank/DDBJ databases">
        <title>Genome sequencing of Trichophyton rubrum CMCC(F)T1i isolated from hair.</title>
        <authorList>
            <person name="Zhan P."/>
            <person name="Tao Y."/>
            <person name="Liu W."/>
        </authorList>
    </citation>
    <scope>NUCLEOTIDE SEQUENCE [LARGE SCALE GENOMIC DNA]</scope>
    <source>
        <strain evidence="3">CMCC(F)T1i</strain>
    </source>
</reference>
<gene>
    <name evidence="2" type="ORF">A7C99_6542</name>
</gene>
<feature type="region of interest" description="Disordered" evidence="1">
    <location>
        <begin position="91"/>
        <end position="115"/>
    </location>
</feature>
<evidence type="ECO:0000313" key="3">
    <source>
        <dbReference type="Proteomes" id="UP000243015"/>
    </source>
</evidence>
<organism evidence="2 3">
    <name type="scientific">Trichophyton rubrum</name>
    <name type="common">Athlete's foot fungus</name>
    <name type="synonym">Epidermophyton rubrum</name>
    <dbReference type="NCBI Taxonomy" id="5551"/>
    <lineage>
        <taxon>Eukaryota</taxon>
        <taxon>Fungi</taxon>
        <taxon>Dikarya</taxon>
        <taxon>Ascomycota</taxon>
        <taxon>Pezizomycotina</taxon>
        <taxon>Eurotiomycetes</taxon>
        <taxon>Eurotiomycetidae</taxon>
        <taxon>Onygenales</taxon>
        <taxon>Arthrodermataceae</taxon>
        <taxon>Trichophyton</taxon>
    </lineage>
</organism>
<dbReference type="Proteomes" id="UP000243015">
    <property type="component" value="Unassembled WGS sequence"/>
</dbReference>
<accession>A0A178EPJ3</accession>
<feature type="compositionally biased region" description="Basic and acidic residues" evidence="1">
    <location>
        <begin position="99"/>
        <end position="115"/>
    </location>
</feature>
<comment type="caution">
    <text evidence="2">The sequence shown here is derived from an EMBL/GenBank/DDBJ whole genome shotgun (WGS) entry which is preliminary data.</text>
</comment>
<dbReference type="AlphaFoldDB" id="A0A178EPJ3"/>
<sequence length="115" mass="12659">MPGGRMEGGSRERRQLGVFWLGATGGRSRSAVELKAVNQKPQEVTEDSVEQDSGLGEVRHIVWRRRLAVVVGVRTSKVGVAFSSSVLMSAARRPQMSRVPDKSDAISRHHVERLP</sequence>
<name>A0A178EPJ3_TRIRU</name>
<evidence type="ECO:0000256" key="1">
    <source>
        <dbReference type="SAM" id="MobiDB-lite"/>
    </source>
</evidence>